<keyword evidence="2" id="KW-1185">Reference proteome</keyword>
<dbReference type="EMBL" id="CAJVQB010009642">
    <property type="protein sequence ID" value="CAG8732264.1"/>
    <property type="molecule type" value="Genomic_DNA"/>
</dbReference>
<accession>A0ABN7V5C2</accession>
<evidence type="ECO:0000313" key="2">
    <source>
        <dbReference type="Proteomes" id="UP000789901"/>
    </source>
</evidence>
<name>A0ABN7V5C2_GIGMA</name>
<gene>
    <name evidence="1" type="ORF">GMARGA_LOCUS14508</name>
</gene>
<protein>
    <submittedName>
        <fullName evidence="1">45043_t:CDS:1</fullName>
    </submittedName>
</protein>
<comment type="caution">
    <text evidence="1">The sequence shown here is derived from an EMBL/GenBank/DDBJ whole genome shotgun (WGS) entry which is preliminary data.</text>
</comment>
<reference evidence="1 2" key="1">
    <citation type="submission" date="2021-06" db="EMBL/GenBank/DDBJ databases">
        <authorList>
            <person name="Kallberg Y."/>
            <person name="Tangrot J."/>
            <person name="Rosling A."/>
        </authorList>
    </citation>
    <scope>NUCLEOTIDE SEQUENCE [LARGE SCALE GENOMIC DNA]</scope>
    <source>
        <strain evidence="1 2">120-4 pot B 10/14</strain>
    </source>
</reference>
<sequence>MSSVNNDIETHYRSSCRKKIQEFEQFSNEVKYYPNVIAIFCDTSGKEIYKDIHENYDNNRIFVVDSIEDMIGLIKAILSESIKKWFFDQSFYNNLSNFYMFVDQEIILCTKENILKKVRKYFDLNLEFQKRRHSSKRRIDILENRPLITSIKIKLIGFALCDLPIIDGRTKIKTSIAALITFIDSMS</sequence>
<proteinExistence type="predicted"/>
<evidence type="ECO:0000313" key="1">
    <source>
        <dbReference type="EMBL" id="CAG8732264.1"/>
    </source>
</evidence>
<organism evidence="1 2">
    <name type="scientific">Gigaspora margarita</name>
    <dbReference type="NCBI Taxonomy" id="4874"/>
    <lineage>
        <taxon>Eukaryota</taxon>
        <taxon>Fungi</taxon>
        <taxon>Fungi incertae sedis</taxon>
        <taxon>Mucoromycota</taxon>
        <taxon>Glomeromycotina</taxon>
        <taxon>Glomeromycetes</taxon>
        <taxon>Diversisporales</taxon>
        <taxon>Gigasporaceae</taxon>
        <taxon>Gigaspora</taxon>
    </lineage>
</organism>
<dbReference type="Proteomes" id="UP000789901">
    <property type="component" value="Unassembled WGS sequence"/>
</dbReference>